<dbReference type="EMBL" id="JARLKZ010000016">
    <property type="protein sequence ID" value="MEC0242311.1"/>
    <property type="molecule type" value="Genomic_DNA"/>
</dbReference>
<evidence type="ECO:0008006" key="4">
    <source>
        <dbReference type="Google" id="ProtNLM"/>
    </source>
</evidence>
<reference evidence="2 3" key="1">
    <citation type="submission" date="2023-03" db="EMBL/GenBank/DDBJ databases">
        <title>Bacillus Genome Sequencing.</title>
        <authorList>
            <person name="Dunlap C."/>
        </authorList>
    </citation>
    <scope>NUCLEOTIDE SEQUENCE [LARGE SCALE GENOMIC DNA]</scope>
    <source>
        <strain evidence="2 3">BD-525</strain>
    </source>
</reference>
<proteinExistence type="predicted"/>
<keyword evidence="1" id="KW-0812">Transmembrane</keyword>
<keyword evidence="1" id="KW-1133">Transmembrane helix</keyword>
<sequence>MLMYGLVIGVAILALITTFLVGFSAENKKKNPNYEKKTKNNIAKLTSIYAVTIIGAIIAFVAVSLN</sequence>
<evidence type="ECO:0000313" key="2">
    <source>
        <dbReference type="EMBL" id="MEC0242311.1"/>
    </source>
</evidence>
<keyword evidence="1" id="KW-0472">Membrane</keyword>
<dbReference type="RefSeq" id="WP_244864475.1">
    <property type="nucleotide sequence ID" value="NZ_JARLKZ010000016.1"/>
</dbReference>
<feature type="transmembrane region" description="Helical" evidence="1">
    <location>
        <begin position="46"/>
        <end position="65"/>
    </location>
</feature>
<accession>A0ABU6GRB1</accession>
<evidence type="ECO:0000313" key="3">
    <source>
        <dbReference type="Proteomes" id="UP001344632"/>
    </source>
</evidence>
<name>A0ABU6GRB1_9BACL</name>
<feature type="transmembrane region" description="Helical" evidence="1">
    <location>
        <begin position="6"/>
        <end position="25"/>
    </location>
</feature>
<keyword evidence="3" id="KW-1185">Reference proteome</keyword>
<protein>
    <recommendedName>
        <fullName evidence="4">Mid2-like cell wall stress sensor domain protein</fullName>
    </recommendedName>
</protein>
<organism evidence="2 3">
    <name type="scientific">Paenibacillus dokdonensis</name>
    <dbReference type="NCBI Taxonomy" id="2567944"/>
    <lineage>
        <taxon>Bacteria</taxon>
        <taxon>Bacillati</taxon>
        <taxon>Bacillota</taxon>
        <taxon>Bacilli</taxon>
        <taxon>Bacillales</taxon>
        <taxon>Paenibacillaceae</taxon>
        <taxon>Paenibacillus</taxon>
    </lineage>
</organism>
<comment type="caution">
    <text evidence="2">The sequence shown here is derived from an EMBL/GenBank/DDBJ whole genome shotgun (WGS) entry which is preliminary data.</text>
</comment>
<gene>
    <name evidence="2" type="ORF">P4H66_21115</name>
</gene>
<dbReference type="Proteomes" id="UP001344632">
    <property type="component" value="Unassembled WGS sequence"/>
</dbReference>
<evidence type="ECO:0000256" key="1">
    <source>
        <dbReference type="SAM" id="Phobius"/>
    </source>
</evidence>